<sequence length="369" mass="41802">MQALANHFCLIQVGLSEMEIIESTNFYIKSLTMGKERMHVLPPTRSEEVLVSCRCLAALSRSCFDIVLECSELQPDNDVFIELIPIVPKLTALLTALLVKYLSTTTLSLPSALRRIIRRINLAATGKDLMDDMNREIDEYMDALTTMESELETDNESRPQKRLKTQHPISFPKLLSCKRLIVVTYDDAHVQEEMIFDSGPLFSSLHLMNSRYLLHSDPRATSPMSQPIETQSDETLSILVESNPRLEEDDDGKYLVEATSGLVHCSEFLILLRIAFPLASTYLNPLEKPQAVMFIFNFAAISYHACICQGLQHLHQRQIQQQLVRHNDQQPAQSMTKSQLQVIQMQSHDDPMDSQLQTTNVQGSIAIPQ</sequence>
<proteinExistence type="predicted"/>
<keyword evidence="2" id="KW-1185">Reference proteome</keyword>
<evidence type="ECO:0000313" key="2">
    <source>
        <dbReference type="Proteomes" id="UP001367508"/>
    </source>
</evidence>
<dbReference type="AlphaFoldDB" id="A0AAN9KZ35"/>
<protein>
    <submittedName>
        <fullName evidence="1">Uncharacterized protein</fullName>
    </submittedName>
</protein>
<comment type="caution">
    <text evidence="1">The sequence shown here is derived from an EMBL/GenBank/DDBJ whole genome shotgun (WGS) entry which is preliminary data.</text>
</comment>
<name>A0AAN9KZ35_CANGL</name>
<accession>A0AAN9KZ35</accession>
<gene>
    <name evidence="1" type="ORF">VNO77_27567</name>
</gene>
<reference evidence="1 2" key="1">
    <citation type="submission" date="2024-01" db="EMBL/GenBank/DDBJ databases">
        <title>The genomes of 5 underutilized Papilionoideae crops provide insights into root nodulation and disease resistanc.</title>
        <authorList>
            <person name="Jiang F."/>
        </authorList>
    </citation>
    <scope>NUCLEOTIDE SEQUENCE [LARGE SCALE GENOMIC DNA]</scope>
    <source>
        <strain evidence="1">LVBAO_FW01</strain>
        <tissue evidence="1">Leaves</tissue>
    </source>
</reference>
<dbReference type="Proteomes" id="UP001367508">
    <property type="component" value="Unassembled WGS sequence"/>
</dbReference>
<evidence type="ECO:0000313" key="1">
    <source>
        <dbReference type="EMBL" id="KAK7324053.1"/>
    </source>
</evidence>
<dbReference type="EMBL" id="JAYMYQ010000006">
    <property type="protein sequence ID" value="KAK7324053.1"/>
    <property type="molecule type" value="Genomic_DNA"/>
</dbReference>
<organism evidence="1 2">
    <name type="scientific">Canavalia gladiata</name>
    <name type="common">Sword bean</name>
    <name type="synonym">Dolichos gladiatus</name>
    <dbReference type="NCBI Taxonomy" id="3824"/>
    <lineage>
        <taxon>Eukaryota</taxon>
        <taxon>Viridiplantae</taxon>
        <taxon>Streptophyta</taxon>
        <taxon>Embryophyta</taxon>
        <taxon>Tracheophyta</taxon>
        <taxon>Spermatophyta</taxon>
        <taxon>Magnoliopsida</taxon>
        <taxon>eudicotyledons</taxon>
        <taxon>Gunneridae</taxon>
        <taxon>Pentapetalae</taxon>
        <taxon>rosids</taxon>
        <taxon>fabids</taxon>
        <taxon>Fabales</taxon>
        <taxon>Fabaceae</taxon>
        <taxon>Papilionoideae</taxon>
        <taxon>50 kb inversion clade</taxon>
        <taxon>NPAAA clade</taxon>
        <taxon>indigoferoid/millettioid clade</taxon>
        <taxon>Phaseoleae</taxon>
        <taxon>Canavalia</taxon>
    </lineage>
</organism>